<keyword evidence="2" id="KW-0804">Transcription</keyword>
<dbReference type="GO" id="GO:0043565">
    <property type="term" value="F:sequence-specific DNA binding"/>
    <property type="evidence" value="ECO:0007669"/>
    <property type="project" value="InterPro"/>
</dbReference>
<dbReference type="Proteomes" id="UP000662939">
    <property type="component" value="Chromosome"/>
</dbReference>
<keyword evidence="1" id="KW-0805">Transcription regulation</keyword>
<evidence type="ECO:0000313" key="4">
    <source>
        <dbReference type="EMBL" id="QSB05379.1"/>
    </source>
</evidence>
<dbReference type="SUPFAM" id="SSF46689">
    <property type="entry name" value="Homeodomain-like"/>
    <property type="match status" value="2"/>
</dbReference>
<dbReference type="InterPro" id="IPR018060">
    <property type="entry name" value="HTH_AraC"/>
</dbReference>
<dbReference type="SMART" id="SM00342">
    <property type="entry name" value="HTH_ARAC"/>
    <property type="match status" value="1"/>
</dbReference>
<dbReference type="PANTHER" id="PTHR43130">
    <property type="entry name" value="ARAC-FAMILY TRANSCRIPTIONAL REGULATOR"/>
    <property type="match status" value="1"/>
</dbReference>
<evidence type="ECO:0000256" key="2">
    <source>
        <dbReference type="ARBA" id="ARBA00023163"/>
    </source>
</evidence>
<dbReference type="EMBL" id="CP070496">
    <property type="protein sequence ID" value="QSB05379.1"/>
    <property type="molecule type" value="Genomic_DNA"/>
</dbReference>
<feature type="domain" description="HTH araC/xylS-type" evidence="3">
    <location>
        <begin position="215"/>
        <end position="313"/>
    </location>
</feature>
<accession>A0A895XPT2</accession>
<dbReference type="InterPro" id="IPR029062">
    <property type="entry name" value="Class_I_gatase-like"/>
</dbReference>
<dbReference type="PROSITE" id="PS01124">
    <property type="entry name" value="HTH_ARAC_FAMILY_2"/>
    <property type="match status" value="1"/>
</dbReference>
<sequence length="322" mass="35218">MSNHHHVAVLAYEGMSAFELGIVTEIFGVPWLPTTRYRLTVCTEDDSDVQVLGGATLRTPHTLETLRSADTVIIPSVTNPEADASGAVISALRAAYDKGARMVSICSGAFALASAGLLDGRQATTHWLHTDLLARRFPLVEVDPDPLYIDSGRILTSAGSAAGLDLCLHLVRQDHGAEVANLMARRLVVAPHRAGGQAQYIEAPVNPDPEDDRVAASMNWALRSLDRTITVAMMAEQARMSPRSYLRHFARATGTSPFKWVIHQRIQASLPLLETTTSSVEHIARSVGFDTAVTYRHHFARAMRTSPSAYRRTFRSGLDQRP</sequence>
<dbReference type="KEGG" id="nav:JQS30_00055"/>
<dbReference type="InterPro" id="IPR009057">
    <property type="entry name" value="Homeodomain-like_sf"/>
</dbReference>
<dbReference type="SUPFAM" id="SSF52317">
    <property type="entry name" value="Class I glutamine amidotransferase-like"/>
    <property type="match status" value="1"/>
</dbReference>
<dbReference type="RefSeq" id="WP_213171386.1">
    <property type="nucleotide sequence ID" value="NZ_CP070496.1"/>
</dbReference>
<proteinExistence type="predicted"/>
<dbReference type="InterPro" id="IPR052158">
    <property type="entry name" value="INH-QAR"/>
</dbReference>
<dbReference type="Gene3D" id="1.10.10.60">
    <property type="entry name" value="Homeodomain-like"/>
    <property type="match status" value="1"/>
</dbReference>
<dbReference type="CDD" id="cd03137">
    <property type="entry name" value="GATase1_AraC_1"/>
    <property type="match status" value="1"/>
</dbReference>
<reference evidence="4" key="1">
    <citation type="submission" date="2021-02" db="EMBL/GenBank/DDBJ databases">
        <title>Natronoglycomyces albus gen. nov., sp. nov, a haloalkaliphilic actinobacterium from a soda solonchak soil.</title>
        <authorList>
            <person name="Sorokin D.Y."/>
            <person name="Khijniak T.V."/>
            <person name="Zakharycheva A.P."/>
            <person name="Boueva O.V."/>
            <person name="Ariskina E.V."/>
            <person name="Hahnke R.L."/>
            <person name="Bunk B."/>
            <person name="Sproer C."/>
            <person name="Schumann P."/>
            <person name="Evtushenko L.I."/>
            <person name="Kublanov I.V."/>
        </authorList>
    </citation>
    <scope>NUCLEOTIDE SEQUENCE</scope>
    <source>
        <strain evidence="4">DSM 106290</strain>
    </source>
</reference>
<protein>
    <submittedName>
        <fullName evidence="4">Helix-turn-helix domain-containing protein</fullName>
    </submittedName>
</protein>
<evidence type="ECO:0000259" key="3">
    <source>
        <dbReference type="PROSITE" id="PS01124"/>
    </source>
</evidence>
<name>A0A895XPT2_9ACTN</name>
<evidence type="ECO:0000256" key="1">
    <source>
        <dbReference type="ARBA" id="ARBA00023015"/>
    </source>
</evidence>
<dbReference type="GO" id="GO:0003700">
    <property type="term" value="F:DNA-binding transcription factor activity"/>
    <property type="evidence" value="ECO:0007669"/>
    <property type="project" value="InterPro"/>
</dbReference>
<evidence type="ECO:0000313" key="5">
    <source>
        <dbReference type="Proteomes" id="UP000662939"/>
    </source>
</evidence>
<keyword evidence="5" id="KW-1185">Reference proteome</keyword>
<organism evidence="4 5">
    <name type="scientific">Natronoglycomyces albus</name>
    <dbReference type="NCBI Taxonomy" id="2811108"/>
    <lineage>
        <taxon>Bacteria</taxon>
        <taxon>Bacillati</taxon>
        <taxon>Actinomycetota</taxon>
        <taxon>Actinomycetes</taxon>
        <taxon>Glycomycetales</taxon>
        <taxon>Glycomycetaceae</taxon>
        <taxon>Natronoglycomyces</taxon>
    </lineage>
</organism>
<gene>
    <name evidence="4" type="ORF">JQS30_00055</name>
</gene>
<dbReference type="Gene3D" id="3.40.50.880">
    <property type="match status" value="1"/>
</dbReference>
<dbReference type="Pfam" id="PF01965">
    <property type="entry name" value="DJ-1_PfpI"/>
    <property type="match status" value="1"/>
</dbReference>
<dbReference type="Pfam" id="PF12833">
    <property type="entry name" value="HTH_18"/>
    <property type="match status" value="1"/>
</dbReference>
<dbReference type="InterPro" id="IPR002818">
    <property type="entry name" value="DJ-1/PfpI"/>
</dbReference>
<dbReference type="AlphaFoldDB" id="A0A895XPT2"/>
<dbReference type="PANTHER" id="PTHR43130:SF3">
    <property type="entry name" value="HTH-TYPE TRANSCRIPTIONAL REGULATOR RV1931C"/>
    <property type="match status" value="1"/>
</dbReference>